<keyword evidence="3" id="KW-1185">Reference proteome</keyword>
<protein>
    <submittedName>
        <fullName evidence="2">Uncharacterized protein</fullName>
    </submittedName>
</protein>
<gene>
    <name evidence="2" type="ORF">C8Q71DRAFT_748888</name>
</gene>
<evidence type="ECO:0000313" key="2">
    <source>
        <dbReference type="EMBL" id="KAH9839301.1"/>
    </source>
</evidence>
<sequence>MRSSASDRRNSQISHVRFDGVCFEERILTFVQSTSCCRGVWADVFESPFTATTGACCDTCHLKILNQTRPGVTARAAKTKRIVRGLLVSVAYHNSRQASWPNRRPRPSSRHLLRKHRPWLRPKHSPRKRPTLFQSKHPRPYCHRSPSLPPRHTAT</sequence>
<reference evidence="2 3" key="1">
    <citation type="journal article" date="2021" name="Environ. Microbiol.">
        <title>Gene family expansions and transcriptome signatures uncover fungal adaptations to wood decay.</title>
        <authorList>
            <person name="Hage H."/>
            <person name="Miyauchi S."/>
            <person name="Viragh M."/>
            <person name="Drula E."/>
            <person name="Min B."/>
            <person name="Chaduli D."/>
            <person name="Navarro D."/>
            <person name="Favel A."/>
            <person name="Norest M."/>
            <person name="Lesage-Meessen L."/>
            <person name="Balint B."/>
            <person name="Merenyi Z."/>
            <person name="de Eugenio L."/>
            <person name="Morin E."/>
            <person name="Martinez A.T."/>
            <person name="Baldrian P."/>
            <person name="Stursova M."/>
            <person name="Martinez M.J."/>
            <person name="Novotny C."/>
            <person name="Magnuson J.K."/>
            <person name="Spatafora J.W."/>
            <person name="Maurice S."/>
            <person name="Pangilinan J."/>
            <person name="Andreopoulos W."/>
            <person name="LaButti K."/>
            <person name="Hundley H."/>
            <person name="Na H."/>
            <person name="Kuo A."/>
            <person name="Barry K."/>
            <person name="Lipzen A."/>
            <person name="Henrissat B."/>
            <person name="Riley R."/>
            <person name="Ahrendt S."/>
            <person name="Nagy L.G."/>
            <person name="Grigoriev I.V."/>
            <person name="Martin F."/>
            <person name="Rosso M.N."/>
        </authorList>
    </citation>
    <scope>NUCLEOTIDE SEQUENCE [LARGE SCALE GENOMIC DNA]</scope>
    <source>
        <strain evidence="2 3">CIRM-BRFM 1785</strain>
    </source>
</reference>
<dbReference type="EMBL" id="JADCUA010000006">
    <property type="protein sequence ID" value="KAH9839301.1"/>
    <property type="molecule type" value="Genomic_DNA"/>
</dbReference>
<dbReference type="RefSeq" id="XP_047781056.1">
    <property type="nucleotide sequence ID" value="XM_047923172.1"/>
</dbReference>
<feature type="region of interest" description="Disordered" evidence="1">
    <location>
        <begin position="97"/>
        <end position="155"/>
    </location>
</feature>
<comment type="caution">
    <text evidence="2">The sequence shown here is derived from an EMBL/GenBank/DDBJ whole genome shotgun (WGS) entry which is preliminary data.</text>
</comment>
<evidence type="ECO:0000313" key="3">
    <source>
        <dbReference type="Proteomes" id="UP000814176"/>
    </source>
</evidence>
<feature type="compositionally biased region" description="Basic residues" evidence="1">
    <location>
        <begin position="103"/>
        <end position="142"/>
    </location>
</feature>
<dbReference type="Proteomes" id="UP000814176">
    <property type="component" value="Unassembled WGS sequence"/>
</dbReference>
<dbReference type="GeneID" id="72003904"/>
<proteinExistence type="predicted"/>
<accession>A0ABQ8KNB3</accession>
<evidence type="ECO:0000256" key="1">
    <source>
        <dbReference type="SAM" id="MobiDB-lite"/>
    </source>
</evidence>
<name>A0ABQ8KNB3_9APHY</name>
<organism evidence="2 3">
    <name type="scientific">Rhodofomes roseus</name>
    <dbReference type="NCBI Taxonomy" id="34475"/>
    <lineage>
        <taxon>Eukaryota</taxon>
        <taxon>Fungi</taxon>
        <taxon>Dikarya</taxon>
        <taxon>Basidiomycota</taxon>
        <taxon>Agaricomycotina</taxon>
        <taxon>Agaricomycetes</taxon>
        <taxon>Polyporales</taxon>
        <taxon>Rhodofomes</taxon>
    </lineage>
</organism>